<dbReference type="RefSeq" id="XP_019093373.1">
    <property type="nucleotide sequence ID" value="XM_019237828.1"/>
</dbReference>
<organism evidence="2 3">
    <name type="scientific">Camelina sativa</name>
    <name type="common">False flax</name>
    <name type="synonym">Myagrum sativum</name>
    <dbReference type="NCBI Taxonomy" id="90675"/>
    <lineage>
        <taxon>Eukaryota</taxon>
        <taxon>Viridiplantae</taxon>
        <taxon>Streptophyta</taxon>
        <taxon>Embryophyta</taxon>
        <taxon>Tracheophyta</taxon>
        <taxon>Spermatophyta</taxon>
        <taxon>Magnoliopsida</taxon>
        <taxon>eudicotyledons</taxon>
        <taxon>Gunneridae</taxon>
        <taxon>Pentapetalae</taxon>
        <taxon>rosids</taxon>
        <taxon>malvids</taxon>
        <taxon>Brassicales</taxon>
        <taxon>Brassicaceae</taxon>
        <taxon>Camelineae</taxon>
        <taxon>Camelina</taxon>
    </lineage>
</organism>
<evidence type="ECO:0000256" key="1">
    <source>
        <dbReference type="SAM" id="MobiDB-lite"/>
    </source>
</evidence>
<feature type="region of interest" description="Disordered" evidence="1">
    <location>
        <begin position="26"/>
        <end position="51"/>
    </location>
</feature>
<reference evidence="3" key="2">
    <citation type="submission" date="2025-08" db="UniProtKB">
        <authorList>
            <consortium name="RefSeq"/>
        </authorList>
    </citation>
    <scope>IDENTIFICATION</scope>
    <source>
        <tissue evidence="3">Leaf</tissue>
    </source>
</reference>
<reference evidence="2" key="1">
    <citation type="journal article" date="2014" name="Nat. Commun.">
        <title>The emerging biofuel crop Camelina sativa retains a highly undifferentiated hexaploid genome structure.</title>
        <authorList>
            <person name="Kagale S."/>
            <person name="Koh C."/>
            <person name="Nixon J."/>
            <person name="Bollina V."/>
            <person name="Clarke W.E."/>
            <person name="Tuteja R."/>
            <person name="Spillane C."/>
            <person name="Robinson S.J."/>
            <person name="Links M.G."/>
            <person name="Clarke C."/>
            <person name="Higgins E.E."/>
            <person name="Huebert T."/>
            <person name="Sharpe A.G."/>
            <person name="Parkin I.A."/>
        </authorList>
    </citation>
    <scope>NUCLEOTIDE SEQUENCE [LARGE SCALE GENOMIC DNA]</scope>
    <source>
        <strain evidence="2">cv. DH55</strain>
    </source>
</reference>
<protein>
    <submittedName>
        <fullName evidence="3">Uncharacterized protein LOC109129545</fullName>
    </submittedName>
</protein>
<dbReference type="GeneID" id="109129545"/>
<feature type="compositionally biased region" description="Polar residues" evidence="1">
    <location>
        <begin position="26"/>
        <end position="42"/>
    </location>
</feature>
<accession>A0ABM1R2Y5</accession>
<evidence type="ECO:0000313" key="3">
    <source>
        <dbReference type="RefSeq" id="XP_019093373.1"/>
    </source>
</evidence>
<gene>
    <name evidence="3" type="primary">LOC109129545</name>
</gene>
<sequence length="51" mass="5622">MTVGYSVQSDLGVACGKRALLMETSTKQNSILKQETSSLTDKSSPERERLF</sequence>
<proteinExistence type="predicted"/>
<keyword evidence="2" id="KW-1185">Reference proteome</keyword>
<name>A0ABM1R2Y5_CAMSA</name>
<evidence type="ECO:0000313" key="2">
    <source>
        <dbReference type="Proteomes" id="UP000694864"/>
    </source>
</evidence>
<dbReference type="Proteomes" id="UP000694864">
    <property type="component" value="Chromosome 16"/>
</dbReference>
<feature type="non-terminal residue" evidence="3">
    <location>
        <position position="51"/>
    </location>
</feature>